<sequence length="82" mass="9158">MAFPLSCRGHHVFCLFLDGALSSREIYALNHLCGSQDHHCLPNALFAVKRKMSVENVQLQASVKLLNFDAKDARFISLLPVC</sequence>
<reference evidence="2" key="1">
    <citation type="journal article" date="2014" name="Proc. Natl. Acad. Sci. U.S.A.">
        <title>Extensive sampling of basidiomycete genomes demonstrates inadequacy of the white-rot/brown-rot paradigm for wood decay fungi.</title>
        <authorList>
            <person name="Riley R."/>
            <person name="Salamov A.A."/>
            <person name="Brown D.W."/>
            <person name="Nagy L.G."/>
            <person name="Floudas D."/>
            <person name="Held B.W."/>
            <person name="Levasseur A."/>
            <person name="Lombard V."/>
            <person name="Morin E."/>
            <person name="Otillar R."/>
            <person name="Lindquist E.A."/>
            <person name="Sun H."/>
            <person name="LaButti K.M."/>
            <person name="Schmutz J."/>
            <person name="Jabbour D."/>
            <person name="Luo H."/>
            <person name="Baker S.E."/>
            <person name="Pisabarro A.G."/>
            <person name="Walton J.D."/>
            <person name="Blanchette R.A."/>
            <person name="Henrissat B."/>
            <person name="Martin F."/>
            <person name="Cullen D."/>
            <person name="Hibbett D.S."/>
            <person name="Grigoriev I.V."/>
        </authorList>
    </citation>
    <scope>NUCLEOTIDE SEQUENCE [LARGE SCALE GENOMIC DNA]</scope>
    <source>
        <strain evidence="2">CBS 339.88</strain>
    </source>
</reference>
<protein>
    <submittedName>
        <fullName evidence="1">Uncharacterized protein</fullName>
    </submittedName>
</protein>
<evidence type="ECO:0000313" key="2">
    <source>
        <dbReference type="Proteomes" id="UP000027222"/>
    </source>
</evidence>
<evidence type="ECO:0000313" key="1">
    <source>
        <dbReference type="EMBL" id="KDR86114.1"/>
    </source>
</evidence>
<gene>
    <name evidence="1" type="ORF">GALMADRAFT_235352</name>
</gene>
<organism evidence="1 2">
    <name type="scientific">Galerina marginata (strain CBS 339.88)</name>
    <dbReference type="NCBI Taxonomy" id="685588"/>
    <lineage>
        <taxon>Eukaryota</taxon>
        <taxon>Fungi</taxon>
        <taxon>Dikarya</taxon>
        <taxon>Basidiomycota</taxon>
        <taxon>Agaricomycotina</taxon>
        <taxon>Agaricomycetes</taxon>
        <taxon>Agaricomycetidae</taxon>
        <taxon>Agaricales</taxon>
        <taxon>Agaricineae</taxon>
        <taxon>Strophariaceae</taxon>
        <taxon>Galerina</taxon>
    </lineage>
</organism>
<name>A0A067U1F6_GALM3</name>
<proteinExistence type="predicted"/>
<accession>A0A067U1F6</accession>
<dbReference type="AlphaFoldDB" id="A0A067U1F6"/>
<dbReference type="EMBL" id="KL142367">
    <property type="protein sequence ID" value="KDR86114.1"/>
    <property type="molecule type" value="Genomic_DNA"/>
</dbReference>
<dbReference type="HOGENOM" id="CLU_2558428_0_0_1"/>
<dbReference type="Proteomes" id="UP000027222">
    <property type="component" value="Unassembled WGS sequence"/>
</dbReference>
<keyword evidence="2" id="KW-1185">Reference proteome</keyword>